<reference evidence="1 2" key="1">
    <citation type="submission" date="2020-07" db="EMBL/GenBank/DDBJ databases">
        <title>Sequencing the genomes of 1000 actinobacteria strains.</title>
        <authorList>
            <person name="Klenk H.-P."/>
        </authorList>
    </citation>
    <scope>NUCLEOTIDE SEQUENCE [LARGE SCALE GENOMIC DNA]</scope>
    <source>
        <strain evidence="1 2">DSM 22083</strain>
    </source>
</reference>
<proteinExistence type="predicted"/>
<evidence type="ECO:0000313" key="2">
    <source>
        <dbReference type="Proteomes" id="UP000569914"/>
    </source>
</evidence>
<comment type="caution">
    <text evidence="1">The sequence shown here is derived from an EMBL/GenBank/DDBJ whole genome shotgun (WGS) entry which is preliminary data.</text>
</comment>
<dbReference type="EMBL" id="JACCBU010000001">
    <property type="protein sequence ID" value="NYE68862.1"/>
    <property type="molecule type" value="Genomic_DNA"/>
</dbReference>
<sequence length="30" mass="3429">MSVWVAEGSRTIATAIELVDELRQQQRKGR</sequence>
<organism evidence="1 2">
    <name type="scientific">Microlunatus parietis</name>
    <dbReference type="NCBI Taxonomy" id="682979"/>
    <lineage>
        <taxon>Bacteria</taxon>
        <taxon>Bacillati</taxon>
        <taxon>Actinomycetota</taxon>
        <taxon>Actinomycetes</taxon>
        <taxon>Propionibacteriales</taxon>
        <taxon>Propionibacteriaceae</taxon>
        <taxon>Microlunatus</taxon>
    </lineage>
</organism>
<name>A0A7Y9I2D8_9ACTN</name>
<gene>
    <name evidence="1" type="ORF">BKA15_000191</name>
</gene>
<keyword evidence="2" id="KW-1185">Reference proteome</keyword>
<evidence type="ECO:0000313" key="1">
    <source>
        <dbReference type="EMBL" id="NYE68862.1"/>
    </source>
</evidence>
<dbReference type="Proteomes" id="UP000569914">
    <property type="component" value="Unassembled WGS sequence"/>
</dbReference>
<accession>A0A7Y9I2D8</accession>
<dbReference type="AlphaFoldDB" id="A0A7Y9I2D8"/>
<protein>
    <submittedName>
        <fullName evidence="1">Uncharacterized protein</fullName>
    </submittedName>
</protein>